<keyword evidence="1" id="KW-1133">Transmembrane helix</keyword>
<feature type="transmembrane region" description="Helical" evidence="1">
    <location>
        <begin position="83"/>
        <end position="108"/>
    </location>
</feature>
<dbReference type="GeneID" id="28741393"/>
<keyword evidence="1" id="KW-0812">Transmembrane</keyword>
<dbReference type="EMBL" id="LFJN01000009">
    <property type="protein sequence ID" value="KPI41680.1"/>
    <property type="molecule type" value="Genomic_DNA"/>
</dbReference>
<proteinExistence type="predicted"/>
<evidence type="ECO:0008006" key="4">
    <source>
        <dbReference type="Google" id="ProtNLM"/>
    </source>
</evidence>
<protein>
    <recommendedName>
        <fullName evidence="4">MARVEL domain-containing protein</fullName>
    </recommendedName>
</protein>
<organism evidence="2 3">
    <name type="scientific">Cyphellophora attinorum</name>
    <dbReference type="NCBI Taxonomy" id="1664694"/>
    <lineage>
        <taxon>Eukaryota</taxon>
        <taxon>Fungi</taxon>
        <taxon>Dikarya</taxon>
        <taxon>Ascomycota</taxon>
        <taxon>Pezizomycotina</taxon>
        <taxon>Eurotiomycetes</taxon>
        <taxon>Chaetothyriomycetidae</taxon>
        <taxon>Chaetothyriales</taxon>
        <taxon>Cyphellophoraceae</taxon>
        <taxon>Cyphellophora</taxon>
    </lineage>
</organism>
<evidence type="ECO:0000256" key="1">
    <source>
        <dbReference type="SAM" id="Phobius"/>
    </source>
</evidence>
<evidence type="ECO:0000313" key="2">
    <source>
        <dbReference type="EMBL" id="KPI41680.1"/>
    </source>
</evidence>
<evidence type="ECO:0000313" key="3">
    <source>
        <dbReference type="Proteomes" id="UP000038010"/>
    </source>
</evidence>
<dbReference type="VEuPathDB" id="FungiDB:AB675_9014"/>
<feature type="transmembrane region" description="Helical" evidence="1">
    <location>
        <begin position="49"/>
        <end position="71"/>
    </location>
</feature>
<reference evidence="2 3" key="1">
    <citation type="submission" date="2015-06" db="EMBL/GenBank/DDBJ databases">
        <title>Draft genome of the ant-associated black yeast Phialophora attae CBS 131958.</title>
        <authorList>
            <person name="Moreno L.F."/>
            <person name="Stielow B.J."/>
            <person name="de Hoog S."/>
            <person name="Vicente V.A."/>
            <person name="Weiss V.A."/>
            <person name="de Vries M."/>
            <person name="Cruz L.M."/>
            <person name="Souza E.M."/>
        </authorList>
    </citation>
    <scope>NUCLEOTIDE SEQUENCE [LARGE SCALE GENOMIC DNA]</scope>
    <source>
        <strain evidence="2 3">CBS 131958</strain>
    </source>
</reference>
<sequence>MPFSLPSYRKRSLLNIFGRLCQLIGAIAVCVYYGRVLHEAMRRDVYGDARWIFATITGSLAGISALAYLVWTALLNEFRANAILFAWDLLIAILWIVTSGIFGSMYLTENPEMDQGIQDMKVAAGFDLANIVLWLISAGYCGWVVFVADRRVLNEGRVKKDVGERAEWVADRR</sequence>
<keyword evidence="3" id="KW-1185">Reference proteome</keyword>
<dbReference type="AlphaFoldDB" id="A0A0N1P099"/>
<gene>
    <name evidence="2" type="ORF">AB675_9014</name>
</gene>
<feature type="transmembrane region" description="Helical" evidence="1">
    <location>
        <begin position="12"/>
        <end position="34"/>
    </location>
</feature>
<comment type="caution">
    <text evidence="2">The sequence shown here is derived from an EMBL/GenBank/DDBJ whole genome shotgun (WGS) entry which is preliminary data.</text>
</comment>
<dbReference type="OrthoDB" id="5363290at2759"/>
<name>A0A0N1P099_9EURO</name>
<feature type="transmembrane region" description="Helical" evidence="1">
    <location>
        <begin position="128"/>
        <end position="148"/>
    </location>
</feature>
<dbReference type="PANTHER" id="PTHR42083:SF1">
    <property type="entry name" value="MARVEL DOMAIN-CONTAINING PROTEIN"/>
    <property type="match status" value="1"/>
</dbReference>
<accession>A0A0N1P099</accession>
<dbReference type="RefSeq" id="XP_018001643.1">
    <property type="nucleotide sequence ID" value="XM_018149513.1"/>
</dbReference>
<keyword evidence="1" id="KW-0472">Membrane</keyword>
<dbReference type="Proteomes" id="UP000038010">
    <property type="component" value="Unassembled WGS sequence"/>
</dbReference>
<dbReference type="PANTHER" id="PTHR42083">
    <property type="entry name" value="MARVEL DOMAIN-CONTAINING PROTEIN"/>
    <property type="match status" value="1"/>
</dbReference>